<evidence type="ECO:0000256" key="2">
    <source>
        <dbReference type="ARBA" id="ARBA00022618"/>
    </source>
</evidence>
<dbReference type="Proteomes" id="UP000029264">
    <property type="component" value="Unassembled WGS sequence"/>
</dbReference>
<accession>A0A094JB59</accession>
<organism evidence="9 10">
    <name type="scientific">Shewanella mangrovi</name>
    <dbReference type="NCBI Taxonomy" id="1515746"/>
    <lineage>
        <taxon>Bacteria</taxon>
        <taxon>Pseudomonadati</taxon>
        <taxon>Pseudomonadota</taxon>
        <taxon>Gammaproteobacteria</taxon>
        <taxon>Alteromonadales</taxon>
        <taxon>Shewanellaceae</taxon>
        <taxon>Shewanella</taxon>
    </lineage>
</organism>
<comment type="similarity">
    <text evidence="1 6">Belongs to the MinC family.</text>
</comment>
<keyword evidence="10" id="KW-1185">Reference proteome</keyword>
<evidence type="ECO:0000256" key="3">
    <source>
        <dbReference type="ARBA" id="ARBA00023210"/>
    </source>
</evidence>
<gene>
    <name evidence="6 9" type="primary">minC</name>
    <name evidence="9" type="ORF">HR45_15910</name>
</gene>
<dbReference type="Pfam" id="PF03775">
    <property type="entry name" value="MinC_C"/>
    <property type="match status" value="1"/>
</dbReference>
<evidence type="ECO:0000313" key="9">
    <source>
        <dbReference type="EMBL" id="KFZ36467.1"/>
    </source>
</evidence>
<evidence type="ECO:0000256" key="1">
    <source>
        <dbReference type="ARBA" id="ARBA00006291"/>
    </source>
</evidence>
<protein>
    <recommendedName>
        <fullName evidence="6">Probable septum site-determining protein MinC</fullName>
    </recommendedName>
</protein>
<dbReference type="GO" id="GO:0000917">
    <property type="term" value="P:division septum assembly"/>
    <property type="evidence" value="ECO:0007669"/>
    <property type="project" value="UniProtKB-KW"/>
</dbReference>
<keyword evidence="3 6" id="KW-0717">Septation</keyword>
<dbReference type="OrthoDB" id="9794530at2"/>
<evidence type="ECO:0000256" key="6">
    <source>
        <dbReference type="HAMAP-Rule" id="MF_00267"/>
    </source>
</evidence>
<reference evidence="9 10" key="1">
    <citation type="submission" date="2014-06" db="EMBL/GenBank/DDBJ databases">
        <title>Shewanella sp. YQH10.</title>
        <authorList>
            <person name="Liu Y."/>
            <person name="Zeng R."/>
        </authorList>
    </citation>
    <scope>NUCLEOTIDE SEQUENCE [LARGE SCALE GENOMIC DNA]</scope>
    <source>
        <strain evidence="9 10">YQH10</strain>
    </source>
</reference>
<keyword evidence="2 6" id="KW-0132">Cell division</keyword>
<dbReference type="SUPFAM" id="SSF63848">
    <property type="entry name" value="Cell-division inhibitor MinC, C-terminal domain"/>
    <property type="match status" value="1"/>
</dbReference>
<dbReference type="GO" id="GO:0000902">
    <property type="term" value="P:cell morphogenesis"/>
    <property type="evidence" value="ECO:0007669"/>
    <property type="project" value="InterPro"/>
</dbReference>
<dbReference type="InterPro" id="IPR016098">
    <property type="entry name" value="CAP/MinC_C"/>
</dbReference>
<sequence length="224" mass="23527">MHKAVLELKGSSFTLSVLHLNADNIDVLLQELDKKLAQAPQFFQNAPLVLNLAAVNEKTLDLAQLKQALIARKLFVVGVTGVQGILAATAQELGLPVIKSGKEQFSKPAAKAPTRTTKIVKQTVRSGQQVYAKDADLVVFGAVSNGAEVIADGSIHIHGTLRGKAMAGAQGDNNAIIIANTLSAELVSIAGNYWLSDSIQAHSNGSGACVRLDGESLIIESLPT</sequence>
<dbReference type="STRING" id="1515746.HR45_15910"/>
<dbReference type="eggNOG" id="COG0850">
    <property type="taxonomic scope" value="Bacteria"/>
</dbReference>
<dbReference type="InterPro" id="IPR036145">
    <property type="entry name" value="MinC_C_sf"/>
</dbReference>
<dbReference type="AlphaFoldDB" id="A0A094JB59"/>
<dbReference type="GO" id="GO:0051302">
    <property type="term" value="P:regulation of cell division"/>
    <property type="evidence" value="ECO:0007669"/>
    <property type="project" value="InterPro"/>
</dbReference>
<dbReference type="GO" id="GO:1901891">
    <property type="term" value="P:regulation of cell septum assembly"/>
    <property type="evidence" value="ECO:0007669"/>
    <property type="project" value="InterPro"/>
</dbReference>
<dbReference type="RefSeq" id="WP_037444766.1">
    <property type="nucleotide sequence ID" value="NZ_JPEO01000017.1"/>
</dbReference>
<dbReference type="PANTHER" id="PTHR34108">
    <property type="entry name" value="SEPTUM SITE-DETERMINING PROTEIN MINC"/>
    <property type="match status" value="1"/>
</dbReference>
<dbReference type="EMBL" id="JPEO01000017">
    <property type="protein sequence ID" value="KFZ36467.1"/>
    <property type="molecule type" value="Genomic_DNA"/>
</dbReference>
<dbReference type="Gene3D" id="2.160.20.70">
    <property type="match status" value="1"/>
</dbReference>
<comment type="function">
    <text evidence="5 6">Cell division inhibitor that blocks the formation of polar Z ring septums. Rapidly oscillates between the poles of the cell to destabilize FtsZ filaments that have formed before they mature into polar Z rings. Prevents FtsZ polymerization.</text>
</comment>
<dbReference type="NCBIfam" id="TIGR01222">
    <property type="entry name" value="minC"/>
    <property type="match status" value="1"/>
</dbReference>
<feature type="domain" description="Septum formation inhibitor MinC C-terminal" evidence="7">
    <location>
        <begin position="119"/>
        <end position="220"/>
    </location>
</feature>
<name>A0A094JB59_9GAMM</name>
<dbReference type="InterPro" id="IPR007874">
    <property type="entry name" value="MinC_N"/>
</dbReference>
<dbReference type="Pfam" id="PF05209">
    <property type="entry name" value="MinC_N"/>
    <property type="match status" value="1"/>
</dbReference>
<evidence type="ECO:0000259" key="7">
    <source>
        <dbReference type="Pfam" id="PF03775"/>
    </source>
</evidence>
<comment type="caution">
    <text evidence="9">The sequence shown here is derived from an EMBL/GenBank/DDBJ whole genome shotgun (WGS) entry which is preliminary data.</text>
</comment>
<dbReference type="Gene3D" id="3.30.70.260">
    <property type="match status" value="1"/>
</dbReference>
<dbReference type="InterPro" id="IPR005526">
    <property type="entry name" value="Septum_form_inhib_MinC_C"/>
</dbReference>
<keyword evidence="4 6" id="KW-0131">Cell cycle</keyword>
<proteinExistence type="inferred from homology"/>
<dbReference type="PANTHER" id="PTHR34108:SF1">
    <property type="entry name" value="SEPTUM SITE-DETERMINING PROTEIN MINC"/>
    <property type="match status" value="1"/>
</dbReference>
<evidence type="ECO:0000259" key="8">
    <source>
        <dbReference type="Pfam" id="PF05209"/>
    </source>
</evidence>
<comment type="subunit">
    <text evidence="6">Interacts with MinD and FtsZ.</text>
</comment>
<evidence type="ECO:0000256" key="5">
    <source>
        <dbReference type="ARBA" id="ARBA00025606"/>
    </source>
</evidence>
<feature type="domain" description="Septum formation inhibitor MinC N-terminal" evidence="8">
    <location>
        <begin position="6"/>
        <end position="74"/>
    </location>
</feature>
<evidence type="ECO:0000256" key="4">
    <source>
        <dbReference type="ARBA" id="ARBA00023306"/>
    </source>
</evidence>
<dbReference type="HAMAP" id="MF_00267">
    <property type="entry name" value="MinC"/>
    <property type="match status" value="1"/>
</dbReference>
<evidence type="ECO:0000313" key="10">
    <source>
        <dbReference type="Proteomes" id="UP000029264"/>
    </source>
</evidence>
<dbReference type="InterPro" id="IPR013033">
    <property type="entry name" value="MinC"/>
</dbReference>